<evidence type="ECO:0000313" key="2">
    <source>
        <dbReference type="Proteomes" id="UP001201701"/>
    </source>
</evidence>
<proteinExistence type="predicted"/>
<dbReference type="Proteomes" id="UP001201701">
    <property type="component" value="Unassembled WGS sequence"/>
</dbReference>
<evidence type="ECO:0000313" key="1">
    <source>
        <dbReference type="EMBL" id="MCG7505088.1"/>
    </source>
</evidence>
<keyword evidence="2" id="KW-1185">Reference proteome</keyword>
<sequence length="112" mass="12305">MNRHVSTQIIPSLVPRTSDLAFDRLLSPARHFKHPIDVLRDDTLDLQEKKAILSSWASDACAVESAPALRRLPGADQPVSFDLIMDALSRLDMATSVNSAGTQHPAFDRLDA</sequence>
<organism evidence="1 2">
    <name type="scientific">Mesorhizobium retamae</name>
    <dbReference type="NCBI Taxonomy" id="2912854"/>
    <lineage>
        <taxon>Bacteria</taxon>
        <taxon>Pseudomonadati</taxon>
        <taxon>Pseudomonadota</taxon>
        <taxon>Alphaproteobacteria</taxon>
        <taxon>Hyphomicrobiales</taxon>
        <taxon>Phyllobacteriaceae</taxon>
        <taxon>Mesorhizobium</taxon>
    </lineage>
</organism>
<dbReference type="RefSeq" id="WP_239363639.1">
    <property type="nucleotide sequence ID" value="NZ_JAKREW010000005.1"/>
</dbReference>
<accession>A0ABS9QCE5</accession>
<reference evidence="1 2" key="1">
    <citation type="submission" date="2022-02" db="EMBL/GenBank/DDBJ databases">
        <title>Draft genome sequence of Mezorhizobium retamae strain IRAMC:0171 isolated from Retama raetam nodules.</title>
        <authorList>
            <person name="Bengaied R."/>
            <person name="Sbissi I."/>
            <person name="Huber K."/>
            <person name="Ghodbane F."/>
            <person name="Nouioui I."/>
            <person name="Tarhouni M."/>
            <person name="Gtari M."/>
        </authorList>
    </citation>
    <scope>NUCLEOTIDE SEQUENCE [LARGE SCALE GENOMIC DNA]</scope>
    <source>
        <strain evidence="1 2">IRAMC:0171</strain>
    </source>
</reference>
<name>A0ABS9QCE5_9HYPH</name>
<protein>
    <submittedName>
        <fullName evidence="1">Uncharacterized protein</fullName>
    </submittedName>
</protein>
<dbReference type="EMBL" id="JAKREW010000005">
    <property type="protein sequence ID" value="MCG7505088.1"/>
    <property type="molecule type" value="Genomic_DNA"/>
</dbReference>
<gene>
    <name evidence="1" type="ORF">L4923_08640</name>
</gene>
<comment type="caution">
    <text evidence="1">The sequence shown here is derived from an EMBL/GenBank/DDBJ whole genome shotgun (WGS) entry which is preliminary data.</text>
</comment>